<reference evidence="1" key="2">
    <citation type="journal article" date="2015" name="Data Brief">
        <title>Shoot transcriptome of the giant reed, Arundo donax.</title>
        <authorList>
            <person name="Barrero R.A."/>
            <person name="Guerrero F.D."/>
            <person name="Moolhuijzen P."/>
            <person name="Goolsby J.A."/>
            <person name="Tidwell J."/>
            <person name="Bellgard S.E."/>
            <person name="Bellgard M.I."/>
        </authorList>
    </citation>
    <scope>NUCLEOTIDE SEQUENCE</scope>
    <source>
        <tissue evidence="1">Shoot tissue taken approximately 20 cm above the soil surface</tissue>
    </source>
</reference>
<proteinExistence type="predicted"/>
<protein>
    <submittedName>
        <fullName evidence="1">Uncharacterized protein</fullName>
    </submittedName>
</protein>
<evidence type="ECO:0000313" key="1">
    <source>
        <dbReference type="EMBL" id="JAD42575.1"/>
    </source>
</evidence>
<reference evidence="1" key="1">
    <citation type="submission" date="2014-09" db="EMBL/GenBank/DDBJ databases">
        <authorList>
            <person name="Magalhaes I.L.F."/>
            <person name="Oliveira U."/>
            <person name="Santos F.R."/>
            <person name="Vidigal T.H.D.A."/>
            <person name="Brescovit A.D."/>
            <person name="Santos A.J."/>
        </authorList>
    </citation>
    <scope>NUCLEOTIDE SEQUENCE</scope>
    <source>
        <tissue evidence="1">Shoot tissue taken approximately 20 cm above the soil surface</tissue>
    </source>
</reference>
<name>A0A0A9A0N7_ARUDO</name>
<organism evidence="1">
    <name type="scientific">Arundo donax</name>
    <name type="common">Giant reed</name>
    <name type="synonym">Donax arundinaceus</name>
    <dbReference type="NCBI Taxonomy" id="35708"/>
    <lineage>
        <taxon>Eukaryota</taxon>
        <taxon>Viridiplantae</taxon>
        <taxon>Streptophyta</taxon>
        <taxon>Embryophyta</taxon>
        <taxon>Tracheophyta</taxon>
        <taxon>Spermatophyta</taxon>
        <taxon>Magnoliopsida</taxon>
        <taxon>Liliopsida</taxon>
        <taxon>Poales</taxon>
        <taxon>Poaceae</taxon>
        <taxon>PACMAD clade</taxon>
        <taxon>Arundinoideae</taxon>
        <taxon>Arundineae</taxon>
        <taxon>Arundo</taxon>
    </lineage>
</organism>
<dbReference type="EMBL" id="GBRH01255320">
    <property type="protein sequence ID" value="JAD42575.1"/>
    <property type="molecule type" value="Transcribed_RNA"/>
</dbReference>
<accession>A0A0A9A0N7</accession>
<sequence>MTPSLAWRRLPSAG</sequence>